<keyword evidence="2" id="KW-1185">Reference proteome</keyword>
<dbReference type="AlphaFoldDB" id="A0A176WQL1"/>
<organism evidence="1 2">
    <name type="scientific">Marchantia polymorpha subsp. ruderalis</name>
    <dbReference type="NCBI Taxonomy" id="1480154"/>
    <lineage>
        <taxon>Eukaryota</taxon>
        <taxon>Viridiplantae</taxon>
        <taxon>Streptophyta</taxon>
        <taxon>Embryophyta</taxon>
        <taxon>Marchantiophyta</taxon>
        <taxon>Marchantiopsida</taxon>
        <taxon>Marchantiidae</taxon>
        <taxon>Marchantiales</taxon>
        <taxon>Marchantiaceae</taxon>
        <taxon>Marchantia</taxon>
    </lineage>
</organism>
<protein>
    <submittedName>
        <fullName evidence="1">Uncharacterized protein</fullName>
    </submittedName>
</protein>
<gene>
    <name evidence="1" type="ORF">AXG93_672s1000</name>
</gene>
<reference evidence="1" key="1">
    <citation type="submission" date="2016-03" db="EMBL/GenBank/DDBJ databases">
        <title>Mechanisms controlling the formation of the plant cell surface in tip-growing cells are functionally conserved among land plants.</title>
        <authorList>
            <person name="Honkanen S."/>
            <person name="Jones V.A."/>
            <person name="Morieri G."/>
            <person name="Champion C."/>
            <person name="Hetherington A.J."/>
            <person name="Kelly S."/>
            <person name="Saint-Marcoux D."/>
            <person name="Proust H."/>
            <person name="Prescott H."/>
            <person name="Dolan L."/>
        </authorList>
    </citation>
    <scope>NUCLEOTIDE SEQUENCE [LARGE SCALE GENOMIC DNA]</scope>
    <source>
        <tissue evidence="1">Whole gametophyte</tissue>
    </source>
</reference>
<name>A0A176WQL1_MARPO</name>
<dbReference type="Proteomes" id="UP000077202">
    <property type="component" value="Unassembled WGS sequence"/>
</dbReference>
<comment type="caution">
    <text evidence="1">The sequence shown here is derived from an EMBL/GenBank/DDBJ whole genome shotgun (WGS) entry which is preliminary data.</text>
</comment>
<sequence>MSSDTEKDPVALEEIAVKAVEDVGAAESDPQKELLLLQYLDRKQEKYAEGRTNESYVEIVRNRTRIKVAVMAEVAAKECRSQPTEAKYQALQKRLYEEVEKRRKAEQVSNGLCEDVERAKCASVDLLKRLEAYRTAYDAESLKVDELLGAAKKKKPDYQTELVVRAK</sequence>
<proteinExistence type="predicted"/>
<accession>A0A176WQL1</accession>
<evidence type="ECO:0000313" key="1">
    <source>
        <dbReference type="EMBL" id="OAE35114.1"/>
    </source>
</evidence>
<evidence type="ECO:0000313" key="2">
    <source>
        <dbReference type="Proteomes" id="UP000077202"/>
    </source>
</evidence>
<dbReference type="EMBL" id="LVLJ01000258">
    <property type="protein sequence ID" value="OAE35114.1"/>
    <property type="molecule type" value="Genomic_DNA"/>
</dbReference>